<keyword evidence="4 6" id="KW-1133">Transmembrane helix</keyword>
<dbReference type="PANTHER" id="PTHR42770:SF11">
    <property type="entry name" value="INNER MEMBRANE TRANSPORT PROTEIN YBAT"/>
    <property type="match status" value="1"/>
</dbReference>
<evidence type="ECO:0000256" key="5">
    <source>
        <dbReference type="ARBA" id="ARBA00023136"/>
    </source>
</evidence>
<evidence type="ECO:0000313" key="8">
    <source>
        <dbReference type="Proteomes" id="UP001432202"/>
    </source>
</evidence>
<feature type="transmembrane region" description="Helical" evidence="6">
    <location>
        <begin position="386"/>
        <end position="408"/>
    </location>
</feature>
<keyword evidence="3 6" id="KW-0812">Transmembrane</keyword>
<comment type="subcellular location">
    <subcellularLocation>
        <location evidence="1">Cell membrane</location>
        <topology evidence="1">Multi-pass membrane protein</topology>
    </subcellularLocation>
</comment>
<evidence type="ECO:0000256" key="3">
    <source>
        <dbReference type="ARBA" id="ARBA00022692"/>
    </source>
</evidence>
<feature type="transmembrane region" description="Helical" evidence="6">
    <location>
        <begin position="298"/>
        <end position="319"/>
    </location>
</feature>
<feature type="transmembrane region" description="Helical" evidence="6">
    <location>
        <begin position="146"/>
        <end position="164"/>
    </location>
</feature>
<gene>
    <name evidence="7" type="ORF">V6M85_01585</name>
</gene>
<dbReference type="RefSeq" id="WP_338602133.1">
    <property type="nucleotide sequence ID" value="NZ_CP146016.1"/>
</dbReference>
<feature type="transmembrane region" description="Helical" evidence="6">
    <location>
        <begin position="362"/>
        <end position="380"/>
    </location>
</feature>
<name>A0AAX4L108_9CREN</name>
<organism evidence="7 8">
    <name type="scientific">Sulfolobus tengchongensis</name>
    <dbReference type="NCBI Taxonomy" id="207809"/>
    <lineage>
        <taxon>Archaea</taxon>
        <taxon>Thermoproteota</taxon>
        <taxon>Thermoprotei</taxon>
        <taxon>Sulfolobales</taxon>
        <taxon>Sulfolobaceae</taxon>
        <taxon>Sulfolobus</taxon>
    </lineage>
</organism>
<dbReference type="GeneID" id="89335420"/>
<proteinExistence type="predicted"/>
<evidence type="ECO:0000256" key="2">
    <source>
        <dbReference type="ARBA" id="ARBA00022475"/>
    </source>
</evidence>
<dbReference type="Pfam" id="PF13520">
    <property type="entry name" value="AA_permease_2"/>
    <property type="match status" value="1"/>
</dbReference>
<accession>A0AAX4L108</accession>
<feature type="transmembrane region" description="Helical" evidence="6">
    <location>
        <begin position="176"/>
        <end position="196"/>
    </location>
</feature>
<feature type="transmembrane region" description="Helical" evidence="6">
    <location>
        <begin position="39"/>
        <end position="62"/>
    </location>
</feature>
<dbReference type="InterPro" id="IPR050367">
    <property type="entry name" value="APC_superfamily"/>
</dbReference>
<feature type="transmembrane region" description="Helical" evidence="6">
    <location>
        <begin position="249"/>
        <end position="277"/>
    </location>
</feature>
<feature type="transmembrane region" description="Helical" evidence="6">
    <location>
        <begin position="208"/>
        <end position="229"/>
    </location>
</feature>
<keyword evidence="5 6" id="KW-0472">Membrane</keyword>
<dbReference type="PIRSF" id="PIRSF006060">
    <property type="entry name" value="AA_transporter"/>
    <property type="match status" value="1"/>
</dbReference>
<evidence type="ECO:0000256" key="1">
    <source>
        <dbReference type="ARBA" id="ARBA00004651"/>
    </source>
</evidence>
<dbReference type="PANTHER" id="PTHR42770">
    <property type="entry name" value="AMINO ACID TRANSPORTER-RELATED"/>
    <property type="match status" value="1"/>
</dbReference>
<evidence type="ECO:0000256" key="4">
    <source>
        <dbReference type="ARBA" id="ARBA00022989"/>
    </source>
</evidence>
<feature type="transmembrane region" description="Helical" evidence="6">
    <location>
        <begin position="116"/>
        <end position="134"/>
    </location>
</feature>
<dbReference type="InterPro" id="IPR002293">
    <property type="entry name" value="AA/rel_permease1"/>
</dbReference>
<dbReference type="GO" id="GO:0022857">
    <property type="term" value="F:transmembrane transporter activity"/>
    <property type="evidence" value="ECO:0007669"/>
    <property type="project" value="InterPro"/>
</dbReference>
<feature type="transmembrane region" description="Helical" evidence="6">
    <location>
        <begin position="83"/>
        <end position="110"/>
    </location>
</feature>
<dbReference type="GO" id="GO:0005886">
    <property type="term" value="C:plasma membrane"/>
    <property type="evidence" value="ECO:0007669"/>
    <property type="project" value="UniProtKB-SubCell"/>
</dbReference>
<dbReference type="Gene3D" id="1.20.1740.10">
    <property type="entry name" value="Amino acid/polyamine transporter I"/>
    <property type="match status" value="1"/>
</dbReference>
<dbReference type="Proteomes" id="UP001432202">
    <property type="component" value="Chromosome"/>
</dbReference>
<reference evidence="7 8" key="1">
    <citation type="submission" date="2024-02" db="EMBL/GenBank/DDBJ databases">
        <title>STSV induces naive adaptation in Sulfolobus.</title>
        <authorList>
            <person name="Xiang X."/>
            <person name="Song M."/>
        </authorList>
    </citation>
    <scope>NUCLEOTIDE SEQUENCE [LARGE SCALE GENOMIC DNA]</scope>
    <source>
        <strain evidence="7 8">RT2</strain>
    </source>
</reference>
<evidence type="ECO:0000256" key="6">
    <source>
        <dbReference type="SAM" id="Phobius"/>
    </source>
</evidence>
<protein>
    <submittedName>
        <fullName evidence="7">APC family permease</fullName>
    </submittedName>
</protein>
<dbReference type="EMBL" id="CP146016">
    <property type="protein sequence ID" value="WWQ60796.1"/>
    <property type="molecule type" value="Genomic_DNA"/>
</dbReference>
<keyword evidence="8" id="KW-1185">Reference proteome</keyword>
<evidence type="ECO:0000313" key="7">
    <source>
        <dbReference type="EMBL" id="WWQ60796.1"/>
    </source>
</evidence>
<sequence>MSKRKLSIFEAFSLSFGGQAPFTSIITFGTIGLKLGGSFLTIATIVGTILVLINGLVIYRLSLRYTQHGGYFTYAFYSLTERLGLITGWAFLLYAFSYGGTLLAGSIYIITSYLNVNPDLIAFLVLLFSAFLVIKGLDISVKYAEFISIAEIIAIIVSSIALLIKTQVTFNFSIPANPFLVILYAIGMPIGYGNLNPMSEDIKDAKKIVGIITVIVILLGGLLSAFLFYASALYGNDLIDILLKNVGFIFPYLIFSALNGGILGGIAYIIAMSRILYAMALKHFMPSIIANIKNARPFNAEAISLLIYVLIIFLSTHFAGLYNTFFVLGGLTVLSYLIISLSADLSLLRIALKKMRKRKMEILLAISSAVMSIIILVYAIQENSPIINYMFFAWIIIGFIYAEVLEMIGNGEDEDKR</sequence>
<keyword evidence="2" id="KW-1003">Cell membrane</keyword>
<dbReference type="AlphaFoldDB" id="A0AAX4L108"/>
<feature type="transmembrane region" description="Helical" evidence="6">
    <location>
        <begin position="12"/>
        <end position="33"/>
    </location>
</feature>
<feature type="transmembrane region" description="Helical" evidence="6">
    <location>
        <begin position="325"/>
        <end position="350"/>
    </location>
</feature>